<dbReference type="RefSeq" id="WP_188202486.1">
    <property type="nucleotide sequence ID" value="NZ_LR881183.1"/>
</dbReference>
<sequence length="282" mass="31319">MRCLIVGHLVRDIIVKSSGVEHRIGGGAYYSAMALSRFCTVEILTSVGEDFPESWLRELEEEGIVLHTIPAESSTSYRLRYLDGNTRELSLLSVAERITDMPQGSYDIIILNPVAGEVTPETVALAKRRSNFVAADVQGFIRSPNPGRLKLTGVDGGIFNGLRVLHADASEAQLVRNLDPDKIEVLLVSRGADVGRAYLRGRKYTYTPARVAVEESTGAGDVFLASFAMFYRDCPFIQALKRASAFTALFLQRRSFDFPMDEVNELARRVTVERLNDINLQE</sequence>
<reference evidence="1 2" key="1">
    <citation type="submission" date="2020-09" db="EMBL/GenBank/DDBJ databases">
        <authorList>
            <person name="Courtine D."/>
        </authorList>
    </citation>
    <scope>NUCLEOTIDE SEQUENCE [LARGE SCALE GENOMIC DNA]</scope>
    <source>
        <strain evidence="1 2">IRI35c</strain>
    </source>
</reference>
<evidence type="ECO:0000313" key="2">
    <source>
        <dbReference type="Proteomes" id="UP000516304"/>
    </source>
</evidence>
<dbReference type="GeneID" id="58919412"/>
<dbReference type="KEGG" id="tcq:TIRI35C_1669"/>
<evidence type="ECO:0000313" key="1">
    <source>
        <dbReference type="EMBL" id="CAD5244823.1"/>
    </source>
</evidence>
<name>A0A7G2DB72_9EURY</name>
<dbReference type="Proteomes" id="UP000516304">
    <property type="component" value="Chromosome TIRI35C"/>
</dbReference>
<protein>
    <submittedName>
        <fullName evidence="1">Carbohydrate/pyrimidine kinase</fullName>
    </submittedName>
</protein>
<gene>
    <name evidence="1" type="ORF">TIRI35C_1669</name>
</gene>
<keyword evidence="1" id="KW-0418">Kinase</keyword>
<dbReference type="AlphaFoldDB" id="A0A7G2DB72"/>
<organism evidence="1 2">
    <name type="scientific">Thermococcus camini</name>
    <dbReference type="NCBI Taxonomy" id="2016373"/>
    <lineage>
        <taxon>Archaea</taxon>
        <taxon>Methanobacteriati</taxon>
        <taxon>Methanobacteriota</taxon>
        <taxon>Thermococci</taxon>
        <taxon>Thermococcales</taxon>
        <taxon>Thermococcaceae</taxon>
        <taxon>Thermococcus</taxon>
    </lineage>
</organism>
<dbReference type="SUPFAM" id="SSF53613">
    <property type="entry name" value="Ribokinase-like"/>
    <property type="match status" value="1"/>
</dbReference>
<dbReference type="GO" id="GO:0016301">
    <property type="term" value="F:kinase activity"/>
    <property type="evidence" value="ECO:0007669"/>
    <property type="project" value="UniProtKB-KW"/>
</dbReference>
<accession>A0A7G2DB72</accession>
<dbReference type="InterPro" id="IPR029056">
    <property type="entry name" value="Ribokinase-like"/>
</dbReference>
<dbReference type="EMBL" id="LR881183">
    <property type="protein sequence ID" value="CAD5244823.1"/>
    <property type="molecule type" value="Genomic_DNA"/>
</dbReference>
<keyword evidence="1" id="KW-0808">Transferase</keyword>
<keyword evidence="2" id="KW-1185">Reference proteome</keyword>
<proteinExistence type="predicted"/>
<dbReference type="Gene3D" id="3.40.1190.20">
    <property type="match status" value="1"/>
</dbReference>